<dbReference type="GO" id="GO:0008237">
    <property type="term" value="F:metallopeptidase activity"/>
    <property type="evidence" value="ECO:0007669"/>
    <property type="project" value="InterPro"/>
</dbReference>
<evidence type="ECO:0000259" key="1">
    <source>
        <dbReference type="Pfam" id="PF01523"/>
    </source>
</evidence>
<name>A0A6J5YIX2_9ZZZZ</name>
<dbReference type="Pfam" id="PF01523">
    <property type="entry name" value="PmbA_TldD_1st"/>
    <property type="match status" value="1"/>
</dbReference>
<protein>
    <submittedName>
        <fullName evidence="4">Unannotated protein</fullName>
    </submittedName>
</protein>
<dbReference type="EMBL" id="CAEMXZ010000054">
    <property type="protein sequence ID" value="CAB4323568.1"/>
    <property type="molecule type" value="Genomic_DNA"/>
</dbReference>
<dbReference type="InterPro" id="IPR002510">
    <property type="entry name" value="Metalloprtase-TldD/E_N"/>
</dbReference>
<gene>
    <name evidence="4" type="ORF">UFOPK1392_01324</name>
</gene>
<dbReference type="GO" id="GO:0006508">
    <property type="term" value="P:proteolysis"/>
    <property type="evidence" value="ECO:0007669"/>
    <property type="project" value="InterPro"/>
</dbReference>
<dbReference type="PANTHER" id="PTHR43421:SF1">
    <property type="entry name" value="METALLOPROTEASE PMBA"/>
    <property type="match status" value="1"/>
</dbReference>
<feature type="domain" description="Metalloprotease TldD/E C-terminal" evidence="2">
    <location>
        <begin position="226"/>
        <end position="446"/>
    </location>
</feature>
<reference evidence="4" key="1">
    <citation type="submission" date="2020-05" db="EMBL/GenBank/DDBJ databases">
        <authorList>
            <person name="Chiriac C."/>
            <person name="Salcher M."/>
            <person name="Ghai R."/>
            <person name="Kavagutti S V."/>
        </authorList>
    </citation>
    <scope>NUCLEOTIDE SEQUENCE</scope>
</reference>
<evidence type="ECO:0000259" key="3">
    <source>
        <dbReference type="Pfam" id="PF19290"/>
    </source>
</evidence>
<accession>A0A6J5YIX2</accession>
<dbReference type="InterPro" id="IPR045570">
    <property type="entry name" value="Metalloprtase-TldD/E_cen_dom"/>
</dbReference>
<dbReference type="Gene3D" id="3.30.2290.10">
    <property type="entry name" value="PmbA/TldD superfamily"/>
    <property type="match status" value="1"/>
</dbReference>
<sequence>MSDELLAVADRVVAMARPGEQVEAVVVRGTDTEIKVYGGEVESLSSAQAQGVGIRVVIDGRQGFAYAGSLDESVIAETLADARDNAGFATFDEFAGLAEPDGVAAPMIELYRSALETFSPEAKVALAIEMERAVLAADPRISGIESAEYMDSISESAVVTTTGIRSAGRESNCYVATYAMASDGDDTQTGFGFSVGREPSQLDPERAAAEAAQRATRMLGAVQPSSGRLTVVLDPWVTAQFLGLIGYTLNGDAVLKGRSLFADRMGEVVASPLLTLVDDPTDTRAFTATDADGEGLAARRNLLIENGVLRKFVHNAQSARRAGTVSTGNAVRGFKSTPDVGCLAVSLLPGTSDPAALLAGITDGVLVQEVSGLHSGVNPVSGDFSTGAEGIRIRNGELAEPVREFTIASTLQKMLRDVQAVGSDLQFLPMSSAGVTLVVDDLTISGS</sequence>
<dbReference type="SUPFAM" id="SSF111283">
    <property type="entry name" value="Putative modulator of DNA gyrase, PmbA/TldD"/>
    <property type="match status" value="1"/>
</dbReference>
<evidence type="ECO:0000259" key="2">
    <source>
        <dbReference type="Pfam" id="PF19289"/>
    </source>
</evidence>
<feature type="domain" description="Metalloprotease TldD/E N-terminal" evidence="1">
    <location>
        <begin position="22"/>
        <end position="86"/>
    </location>
</feature>
<dbReference type="InterPro" id="IPR035068">
    <property type="entry name" value="TldD/PmbA_N"/>
</dbReference>
<dbReference type="Pfam" id="PF19290">
    <property type="entry name" value="PmbA_TldD_2nd"/>
    <property type="match status" value="1"/>
</dbReference>
<proteinExistence type="predicted"/>
<dbReference type="GO" id="GO:0005829">
    <property type="term" value="C:cytosol"/>
    <property type="evidence" value="ECO:0007669"/>
    <property type="project" value="TreeGrafter"/>
</dbReference>
<feature type="domain" description="Metalloprotease TldD/E central" evidence="3">
    <location>
        <begin position="116"/>
        <end position="219"/>
    </location>
</feature>
<dbReference type="AlphaFoldDB" id="A0A6J5YIX2"/>
<organism evidence="4">
    <name type="scientific">freshwater metagenome</name>
    <dbReference type="NCBI Taxonomy" id="449393"/>
    <lineage>
        <taxon>unclassified sequences</taxon>
        <taxon>metagenomes</taxon>
        <taxon>ecological metagenomes</taxon>
    </lineage>
</organism>
<dbReference type="InterPro" id="IPR036059">
    <property type="entry name" value="TldD/PmbA_sf"/>
</dbReference>
<dbReference type="InterPro" id="IPR045569">
    <property type="entry name" value="Metalloprtase-TldD/E_C"/>
</dbReference>
<dbReference type="InterPro" id="IPR047657">
    <property type="entry name" value="PmbA"/>
</dbReference>
<dbReference type="PANTHER" id="PTHR43421">
    <property type="entry name" value="METALLOPROTEASE PMBA"/>
    <property type="match status" value="1"/>
</dbReference>
<dbReference type="Pfam" id="PF19289">
    <property type="entry name" value="PmbA_TldD_3rd"/>
    <property type="match status" value="1"/>
</dbReference>
<evidence type="ECO:0000313" key="4">
    <source>
        <dbReference type="EMBL" id="CAB4323568.1"/>
    </source>
</evidence>